<dbReference type="HOGENOM" id="CLU_2950002_0_0_6"/>
<keyword evidence="2" id="KW-1185">Reference proteome</keyword>
<organism evidence="1 2">
    <name type="scientific">Alteromonas mediterranea (strain DSM 17117 / CIP 110805 / LMG 28347 / Deep ecotype)</name>
    <dbReference type="NCBI Taxonomy" id="1774373"/>
    <lineage>
        <taxon>Bacteria</taxon>
        <taxon>Pseudomonadati</taxon>
        <taxon>Pseudomonadota</taxon>
        <taxon>Gammaproteobacteria</taxon>
        <taxon>Alteromonadales</taxon>
        <taxon>Alteromonadaceae</taxon>
        <taxon>Alteromonas/Salinimonas group</taxon>
        <taxon>Alteromonas</taxon>
    </lineage>
</organism>
<reference evidence="1 2" key="2">
    <citation type="journal article" date="2015" name="Antonie Van Leeuwenhoek">
        <title>Ecophysiological diversity of a novel member of the genus Alteromonas, and description of Alteromonas mediterranea sp. nov.</title>
        <authorList>
            <person name="Ivanova E.P."/>
            <person name="Lopez-Perez M."/>
            <person name="Zabalos M."/>
            <person name="Nguyen S.H."/>
            <person name="Webb H.K."/>
            <person name="Ryan J."/>
            <person name="Lagutin K."/>
            <person name="Vyssotski M."/>
            <person name="Crawford R.J."/>
            <person name="Rodriguez-Valera F."/>
        </authorList>
    </citation>
    <scope>NUCLEOTIDE SEQUENCE [LARGE SCALE GENOMIC DNA]</scope>
    <source>
        <strain evidence="2">DSM 17117 / CIP 110805 / LMG 28347 / Deep ecotype</strain>
    </source>
</reference>
<evidence type="ECO:0000313" key="2">
    <source>
        <dbReference type="Proteomes" id="UP000001870"/>
    </source>
</evidence>
<dbReference type="Proteomes" id="UP000001870">
    <property type="component" value="Chromosome"/>
</dbReference>
<name>F2G2A6_ALTMD</name>
<gene>
    <name evidence="1" type="ordered locus">MADE_1010240</name>
</gene>
<accession>F2G2A6</accession>
<dbReference type="RefSeq" id="WP_012518511.1">
    <property type="nucleotide sequence ID" value="NC_011138.3"/>
</dbReference>
<reference evidence="1 2" key="1">
    <citation type="journal article" date="2008" name="ISME J.">
        <title>Comparative genomics of two ecotypes of the marine planktonic copiotroph Alteromonas macleodii suggests alternative lifestyles associated with different kinds of particulate organic matter.</title>
        <authorList>
            <person name="Ivars-Martinez E."/>
            <person name="Martin-Cuadrado A.B."/>
            <person name="D'Auria G."/>
            <person name="Mira A."/>
            <person name="Ferriera S."/>
            <person name="Johnson J."/>
            <person name="Friedman R."/>
            <person name="Rodriguez-Valera F."/>
        </authorList>
    </citation>
    <scope>NUCLEOTIDE SEQUENCE [LARGE SCALE GENOMIC DNA]</scope>
    <source>
        <strain evidence="2">DSM 17117 / CIP 110805 / LMG 28347 / Deep ecotype</strain>
    </source>
</reference>
<protein>
    <submittedName>
        <fullName evidence="1">Uncharacterized protein</fullName>
    </submittedName>
</protein>
<proteinExistence type="predicted"/>
<dbReference type="KEGG" id="amc:MADE_1010240"/>
<evidence type="ECO:0000313" key="1">
    <source>
        <dbReference type="EMBL" id="AEA98186.1"/>
    </source>
</evidence>
<dbReference type="AlphaFoldDB" id="F2G2A6"/>
<dbReference type="EMBL" id="CP001103">
    <property type="protein sequence ID" value="AEA98186.1"/>
    <property type="molecule type" value="Genomic_DNA"/>
</dbReference>
<sequence length="59" mass="6644">MSPTNELYAPLIKAFDHFNRALFNNELPPVIFTVQRKKNVMGFFAAKRGGMRKVSSAVS</sequence>